<evidence type="ECO:0000313" key="9">
    <source>
        <dbReference type="Proteomes" id="UP000180166"/>
    </source>
</evidence>
<evidence type="ECO:0000256" key="4">
    <source>
        <dbReference type="ARBA" id="ARBA00023163"/>
    </source>
</evidence>
<evidence type="ECO:0000313" key="7">
    <source>
        <dbReference type="EMBL" id="GAP32256.1"/>
    </source>
</evidence>
<evidence type="ECO:0000259" key="5">
    <source>
        <dbReference type="PROSITE" id="PS01124"/>
    </source>
</evidence>
<dbReference type="Proteomes" id="UP000037179">
    <property type="component" value="Unassembled WGS sequence"/>
</dbReference>
<dbReference type="InterPro" id="IPR032783">
    <property type="entry name" value="AraC_lig"/>
</dbReference>
<dbReference type="PANTHER" id="PTHR46796">
    <property type="entry name" value="HTH-TYPE TRANSCRIPTIONAL ACTIVATOR RHAS-RELATED"/>
    <property type="match status" value="1"/>
</dbReference>
<gene>
    <name evidence="6" type="ORF">NS506_05627</name>
    <name evidence="7" type="ORF">NSK11_contig00148-0015</name>
</gene>
<dbReference type="AlphaFoldDB" id="A0A0B8NEU6"/>
<keyword evidence="8" id="KW-1185">Reference proteome</keyword>
<reference evidence="7 8" key="2">
    <citation type="journal article" date="2016" name="Genome Announc.">
        <title>Draft Genome Sequence of Erythromycin- and Oxytetracycline-Sensitive Nocardia seriolae Strain U-1 (NBRC 110359).</title>
        <authorList>
            <person name="Imajoh M."/>
            <person name="Sukeda M."/>
            <person name="Shimizu M."/>
            <person name="Yamane J."/>
            <person name="Ohnishi K."/>
            <person name="Oshima S."/>
        </authorList>
    </citation>
    <scope>NUCLEOTIDE SEQUENCE [LARGE SCALE GENOMIC DNA]</scope>
    <source>
        <strain evidence="7 8">U-1</strain>
    </source>
</reference>
<evidence type="ECO:0000313" key="8">
    <source>
        <dbReference type="Proteomes" id="UP000037179"/>
    </source>
</evidence>
<feature type="domain" description="HTH araC/xylS-type" evidence="5">
    <location>
        <begin position="194"/>
        <end position="292"/>
    </location>
</feature>
<dbReference type="EMBL" id="BBYQ01000148">
    <property type="protein sequence ID" value="GAP32256.1"/>
    <property type="molecule type" value="Genomic_DNA"/>
</dbReference>
<keyword evidence="1" id="KW-0805">Transcription regulation</keyword>
<dbReference type="GO" id="GO:0003700">
    <property type="term" value="F:DNA-binding transcription factor activity"/>
    <property type="evidence" value="ECO:0007669"/>
    <property type="project" value="InterPro"/>
</dbReference>
<accession>A0A0B8NEU6</accession>
<dbReference type="RefSeq" id="WP_033090659.1">
    <property type="nucleotide sequence ID" value="NZ_AP017900.1"/>
</dbReference>
<dbReference type="InterPro" id="IPR037923">
    <property type="entry name" value="HTH-like"/>
</dbReference>
<dbReference type="SMART" id="SM00342">
    <property type="entry name" value="HTH_ARAC"/>
    <property type="match status" value="1"/>
</dbReference>
<dbReference type="GO" id="GO:0043565">
    <property type="term" value="F:sequence-specific DNA binding"/>
    <property type="evidence" value="ECO:0007669"/>
    <property type="project" value="InterPro"/>
</dbReference>
<dbReference type="Proteomes" id="UP000180166">
    <property type="component" value="Chromosome"/>
</dbReference>
<dbReference type="KEGG" id="nsr:NS506_05627"/>
<dbReference type="InterPro" id="IPR050204">
    <property type="entry name" value="AraC_XylS_family_regulators"/>
</dbReference>
<reference evidence="8" key="1">
    <citation type="submission" date="2015-07" db="EMBL/GenBank/DDBJ databases">
        <title>Nocardia seriolae U-1 whole genome shotgun sequence.</title>
        <authorList>
            <person name="Imajoh M."/>
            <person name="Fukumoto Y."/>
            <person name="Sukeda M."/>
            <person name="Yamane J."/>
            <person name="Yamasaki K."/>
            <person name="Shimizu M."/>
            <person name="Ohnishi K."/>
            <person name="Oshima S."/>
        </authorList>
    </citation>
    <scope>NUCLEOTIDE SEQUENCE [LARGE SCALE GENOMIC DNA]</scope>
    <source>
        <strain evidence="8">U-1</strain>
    </source>
</reference>
<dbReference type="EMBL" id="CP017839">
    <property type="protein sequence ID" value="APA99673.1"/>
    <property type="molecule type" value="Genomic_DNA"/>
</dbReference>
<dbReference type="InterPro" id="IPR009057">
    <property type="entry name" value="Homeodomain-like_sf"/>
</dbReference>
<keyword evidence="4" id="KW-0804">Transcription</keyword>
<keyword evidence="2" id="KW-0238">DNA-binding</keyword>
<dbReference type="InterPro" id="IPR018062">
    <property type="entry name" value="HTH_AraC-typ_CS"/>
</dbReference>
<keyword evidence="3" id="KW-0010">Activator</keyword>
<dbReference type="OrthoDB" id="241790at2"/>
<organism evidence="7 8">
    <name type="scientific">Nocardia seriolae</name>
    <dbReference type="NCBI Taxonomy" id="37332"/>
    <lineage>
        <taxon>Bacteria</taxon>
        <taxon>Bacillati</taxon>
        <taxon>Actinomycetota</taxon>
        <taxon>Actinomycetes</taxon>
        <taxon>Mycobacteriales</taxon>
        <taxon>Nocardiaceae</taxon>
        <taxon>Nocardia</taxon>
    </lineage>
</organism>
<dbReference type="PROSITE" id="PS01124">
    <property type="entry name" value="HTH_ARAC_FAMILY_2"/>
    <property type="match status" value="1"/>
</dbReference>
<dbReference type="PROSITE" id="PS00041">
    <property type="entry name" value="HTH_ARAC_FAMILY_1"/>
    <property type="match status" value="1"/>
</dbReference>
<dbReference type="PANTHER" id="PTHR46796:SF7">
    <property type="entry name" value="ARAC FAMILY TRANSCRIPTIONAL REGULATOR"/>
    <property type="match status" value="1"/>
</dbReference>
<protein>
    <submittedName>
        <fullName evidence="7">AraC family transcriptional regulator</fullName>
    </submittedName>
    <submittedName>
        <fullName evidence="6">HTH-type transcriptional regulator AlkR</fullName>
    </submittedName>
</protein>
<reference evidence="6 9" key="3">
    <citation type="submission" date="2016-10" db="EMBL/GenBank/DDBJ databases">
        <title>Genome sequence of Nocardia seriolae strain EM150506, isolated from Anguila japonica.</title>
        <authorList>
            <person name="Han H.-J."/>
        </authorList>
    </citation>
    <scope>NUCLEOTIDE SEQUENCE [LARGE SCALE GENOMIC DNA]</scope>
    <source>
        <strain evidence="6 9">EM150506</strain>
    </source>
</reference>
<evidence type="ECO:0000256" key="1">
    <source>
        <dbReference type="ARBA" id="ARBA00023015"/>
    </source>
</evidence>
<dbReference type="Pfam" id="PF12833">
    <property type="entry name" value="HTH_18"/>
    <property type="match status" value="1"/>
</dbReference>
<name>A0A0B8NEU6_9NOCA</name>
<dbReference type="PRINTS" id="PR00032">
    <property type="entry name" value="HTHARAC"/>
</dbReference>
<dbReference type="Gene3D" id="1.10.10.60">
    <property type="entry name" value="Homeodomain-like"/>
    <property type="match status" value="2"/>
</dbReference>
<proteinExistence type="predicted"/>
<evidence type="ECO:0000256" key="2">
    <source>
        <dbReference type="ARBA" id="ARBA00023125"/>
    </source>
</evidence>
<dbReference type="SUPFAM" id="SSF46689">
    <property type="entry name" value="Homeodomain-like"/>
    <property type="match status" value="2"/>
</dbReference>
<evidence type="ECO:0000256" key="3">
    <source>
        <dbReference type="ARBA" id="ARBA00023159"/>
    </source>
</evidence>
<dbReference type="Pfam" id="PF12852">
    <property type="entry name" value="Cupin_6"/>
    <property type="match status" value="1"/>
</dbReference>
<dbReference type="InterPro" id="IPR020449">
    <property type="entry name" value="Tscrpt_reg_AraC-type_HTH"/>
</dbReference>
<evidence type="ECO:0000313" key="6">
    <source>
        <dbReference type="EMBL" id="APA99673.1"/>
    </source>
</evidence>
<dbReference type="InterPro" id="IPR018060">
    <property type="entry name" value="HTH_AraC"/>
</dbReference>
<sequence>MTDSPRNFADSPDGGEAGGLDALSEILETVRLRGRSVTRHDAEPGAPLRVPSGRRVLHIVERGTVRIRVDGEFADTGVHSGDMVVLARGDAHTLEALDGPARWVTGSFQVDEPQAAPLLSVLAPAITISGTGPGRAWLPLSLDLLLAEVTDPRPGAAAMISRILDLLFIHALRAWSTDAAAPGWLTAALDPALAPVLTAIHRFPAAPWSVSDLAALAAMSRTTFTDRFTRRLGRSPAAYLADRRLARAATLLRSTTIPIAALAHQVGYDSEAAFSRAFRRKYDVPPLRYRKGEGTGSGGRP</sequence>
<dbReference type="SUPFAM" id="SSF51215">
    <property type="entry name" value="Regulatory protein AraC"/>
    <property type="match status" value="1"/>
</dbReference>